<dbReference type="PROSITE" id="PS50928">
    <property type="entry name" value="ABC_TM1"/>
    <property type="match status" value="1"/>
</dbReference>
<dbReference type="Proteomes" id="UP000184612">
    <property type="component" value="Unassembled WGS sequence"/>
</dbReference>
<dbReference type="GO" id="GO:0005886">
    <property type="term" value="C:plasma membrane"/>
    <property type="evidence" value="ECO:0007669"/>
    <property type="project" value="UniProtKB-SubCell"/>
</dbReference>
<dbReference type="AlphaFoldDB" id="A0A1M7Y9W8"/>
<evidence type="ECO:0000256" key="6">
    <source>
        <dbReference type="ARBA" id="ARBA00023136"/>
    </source>
</evidence>
<evidence type="ECO:0000256" key="3">
    <source>
        <dbReference type="ARBA" id="ARBA00022475"/>
    </source>
</evidence>
<dbReference type="STRING" id="1121345.SAMN02745217_02255"/>
<dbReference type="PANTHER" id="PTHR30193">
    <property type="entry name" value="ABC TRANSPORTER PERMEASE PROTEIN"/>
    <property type="match status" value="1"/>
</dbReference>
<feature type="transmembrane region" description="Helical" evidence="7">
    <location>
        <begin position="174"/>
        <end position="199"/>
    </location>
</feature>
<dbReference type="InterPro" id="IPR051393">
    <property type="entry name" value="ABC_transporter_permease"/>
</dbReference>
<evidence type="ECO:0000313" key="9">
    <source>
        <dbReference type="EMBL" id="SHO49328.1"/>
    </source>
</evidence>
<feature type="transmembrane region" description="Helical" evidence="7">
    <location>
        <begin position="234"/>
        <end position="256"/>
    </location>
</feature>
<evidence type="ECO:0000313" key="10">
    <source>
        <dbReference type="Proteomes" id="UP000184612"/>
    </source>
</evidence>
<comment type="subcellular location">
    <subcellularLocation>
        <location evidence="1 7">Cell membrane</location>
        <topology evidence="1 7">Multi-pass membrane protein</topology>
    </subcellularLocation>
</comment>
<keyword evidence="4 7" id="KW-0812">Transmembrane</keyword>
<evidence type="ECO:0000256" key="5">
    <source>
        <dbReference type="ARBA" id="ARBA00022989"/>
    </source>
</evidence>
<feature type="transmembrane region" description="Helical" evidence="7">
    <location>
        <begin position="26"/>
        <end position="52"/>
    </location>
</feature>
<accession>A0A1M7Y9W8</accession>
<reference evidence="9 10" key="1">
    <citation type="submission" date="2016-12" db="EMBL/GenBank/DDBJ databases">
        <authorList>
            <person name="Song W.-J."/>
            <person name="Kurnit D.M."/>
        </authorList>
    </citation>
    <scope>NUCLEOTIDE SEQUENCE [LARGE SCALE GENOMIC DNA]</scope>
    <source>
        <strain evidence="9 10">DSM 12503</strain>
    </source>
</reference>
<evidence type="ECO:0000256" key="4">
    <source>
        <dbReference type="ARBA" id="ARBA00022692"/>
    </source>
</evidence>
<feature type="domain" description="ABC transmembrane type-1" evidence="8">
    <location>
        <begin position="87"/>
        <end position="304"/>
    </location>
</feature>
<evidence type="ECO:0000256" key="1">
    <source>
        <dbReference type="ARBA" id="ARBA00004651"/>
    </source>
</evidence>
<feature type="transmembrane region" description="Helical" evidence="7">
    <location>
        <begin position="290"/>
        <end position="308"/>
    </location>
</feature>
<dbReference type="InterPro" id="IPR000515">
    <property type="entry name" value="MetI-like"/>
</dbReference>
<dbReference type="RefSeq" id="WP_073588949.1">
    <property type="nucleotide sequence ID" value="NZ_FRFD01000006.1"/>
</dbReference>
<proteinExistence type="inferred from homology"/>
<feature type="transmembrane region" description="Helical" evidence="7">
    <location>
        <begin position="91"/>
        <end position="112"/>
    </location>
</feature>
<keyword evidence="6 7" id="KW-0472">Membrane</keyword>
<keyword evidence="10" id="KW-1185">Reference proteome</keyword>
<feature type="transmembrane region" description="Helical" evidence="7">
    <location>
        <begin position="133"/>
        <end position="154"/>
    </location>
</feature>
<keyword evidence="5 7" id="KW-1133">Transmembrane helix</keyword>
<keyword evidence="2 7" id="KW-0813">Transport</keyword>
<evidence type="ECO:0000256" key="7">
    <source>
        <dbReference type="RuleBase" id="RU363032"/>
    </source>
</evidence>
<comment type="similarity">
    <text evidence="7">Belongs to the binding-protein-dependent transport system permease family.</text>
</comment>
<keyword evidence="3" id="KW-1003">Cell membrane</keyword>
<dbReference type="EMBL" id="FRFD01000006">
    <property type="protein sequence ID" value="SHO49328.1"/>
    <property type="molecule type" value="Genomic_DNA"/>
</dbReference>
<evidence type="ECO:0000256" key="2">
    <source>
        <dbReference type="ARBA" id="ARBA00022448"/>
    </source>
</evidence>
<organism evidence="9 10">
    <name type="scientific">Anaerocolumna xylanovorans DSM 12503</name>
    <dbReference type="NCBI Taxonomy" id="1121345"/>
    <lineage>
        <taxon>Bacteria</taxon>
        <taxon>Bacillati</taxon>
        <taxon>Bacillota</taxon>
        <taxon>Clostridia</taxon>
        <taxon>Lachnospirales</taxon>
        <taxon>Lachnospiraceae</taxon>
        <taxon>Anaerocolumna</taxon>
    </lineage>
</organism>
<dbReference type="Pfam" id="PF00528">
    <property type="entry name" value="BPD_transp_1"/>
    <property type="match status" value="1"/>
</dbReference>
<gene>
    <name evidence="9" type="ORF">SAMN02745217_02255</name>
</gene>
<dbReference type="SUPFAM" id="SSF161098">
    <property type="entry name" value="MetI-like"/>
    <property type="match status" value="1"/>
</dbReference>
<dbReference type="CDD" id="cd06261">
    <property type="entry name" value="TM_PBP2"/>
    <property type="match status" value="1"/>
</dbReference>
<dbReference type="InterPro" id="IPR035906">
    <property type="entry name" value="MetI-like_sf"/>
</dbReference>
<name>A0A1M7Y9W8_9FIRM</name>
<dbReference type="GO" id="GO:0055085">
    <property type="term" value="P:transmembrane transport"/>
    <property type="evidence" value="ECO:0007669"/>
    <property type="project" value="InterPro"/>
</dbReference>
<protein>
    <submittedName>
        <fullName evidence="9">Putative aldouronate transport system permease protein</fullName>
    </submittedName>
</protein>
<dbReference type="Gene3D" id="1.10.3720.10">
    <property type="entry name" value="MetI-like"/>
    <property type="match status" value="1"/>
</dbReference>
<sequence>MKMLKQRKTARKTNSVIFELLKNKGLYFMVLPGVIYFFIFNYLPLVGVYYAFVDYKPMAGWFGLKSKFVGFENFKYFFASGSWIKITVNTLFLNMLFITTGLIAQLLMAVLINEISRKWYKKVTQTFMFLPNFLSWAVVSVFALALFGTDDGLINKMLGSFGMEQVPFYQSAGVWPLLLVLIRLWKGVGFGTVVFLAAISGIGQEMYEAAKVDGANRFQQIVYLTVPMLKTTTVVLLILSVGSIFVGDFGMIYALLGDNPLLRGTTDVIDTFVYRALRTQNDIGMSTSVGLLQSILGVIFAVGTNYIAKRIDEDNKVF</sequence>
<evidence type="ECO:0000259" key="8">
    <source>
        <dbReference type="PROSITE" id="PS50928"/>
    </source>
</evidence>
<dbReference type="PANTHER" id="PTHR30193:SF44">
    <property type="entry name" value="LACTOSE TRANSPORT SYSTEM PERMEASE PROTEIN LACF"/>
    <property type="match status" value="1"/>
</dbReference>